<name>D5RK89_9PROT</name>
<dbReference type="Proteomes" id="UP000005324">
    <property type="component" value="Unassembled WGS sequence"/>
</dbReference>
<dbReference type="HOGENOM" id="CLU_3275978_0_0_5"/>
<organism evidence="1 2">
    <name type="scientific">Pseudoroseomonas cervicalis ATCC 49957</name>
    <dbReference type="NCBI Taxonomy" id="525371"/>
    <lineage>
        <taxon>Bacteria</taxon>
        <taxon>Pseudomonadati</taxon>
        <taxon>Pseudomonadota</taxon>
        <taxon>Alphaproteobacteria</taxon>
        <taxon>Acetobacterales</taxon>
        <taxon>Roseomonadaceae</taxon>
        <taxon>Roseomonas</taxon>
    </lineage>
</organism>
<comment type="caution">
    <text evidence="1">The sequence shown here is derived from an EMBL/GenBank/DDBJ whole genome shotgun (WGS) entry which is preliminary data.</text>
</comment>
<reference evidence="1 2" key="1">
    <citation type="submission" date="2010-04" db="EMBL/GenBank/DDBJ databases">
        <authorList>
            <person name="Qin X."/>
            <person name="Bachman B."/>
            <person name="Battles P."/>
            <person name="Bell A."/>
            <person name="Bess C."/>
            <person name="Bickham C."/>
            <person name="Chaboub L."/>
            <person name="Chen D."/>
            <person name="Coyle M."/>
            <person name="Deiros D.R."/>
            <person name="Dinh H."/>
            <person name="Forbes L."/>
            <person name="Fowler G."/>
            <person name="Francisco L."/>
            <person name="Fu Q."/>
            <person name="Gubbala S."/>
            <person name="Hale W."/>
            <person name="Han Y."/>
            <person name="Hemphill L."/>
            <person name="Highlander S.K."/>
            <person name="Hirani K."/>
            <person name="Hogues M."/>
            <person name="Jackson L."/>
            <person name="Jakkamsetti A."/>
            <person name="Javaid M."/>
            <person name="Jiang H."/>
            <person name="Korchina V."/>
            <person name="Kovar C."/>
            <person name="Lara F."/>
            <person name="Lee S."/>
            <person name="Mata R."/>
            <person name="Mathew T."/>
            <person name="Moen C."/>
            <person name="Morales K."/>
            <person name="Munidasa M."/>
            <person name="Nazareth L."/>
            <person name="Ngo R."/>
            <person name="Nguyen L."/>
            <person name="Okwuonu G."/>
            <person name="Ongeri F."/>
            <person name="Patil S."/>
            <person name="Petrosino J."/>
            <person name="Pham C."/>
            <person name="Pham P."/>
            <person name="Pu L.-L."/>
            <person name="Puazo M."/>
            <person name="Raj R."/>
            <person name="Reid J."/>
            <person name="Rouhana J."/>
            <person name="Saada N."/>
            <person name="Shang Y."/>
            <person name="Simmons D."/>
            <person name="Thornton R."/>
            <person name="Warren J."/>
            <person name="Weissenberger G."/>
            <person name="Zhang J."/>
            <person name="Zhang L."/>
            <person name="Zhou C."/>
            <person name="Zhu D."/>
            <person name="Muzny D."/>
            <person name="Worley K."/>
            <person name="Gibbs R."/>
        </authorList>
    </citation>
    <scope>NUCLEOTIDE SEQUENCE [LARGE SCALE GENOMIC DNA]</scope>
    <source>
        <strain evidence="1 2">ATCC 49957</strain>
    </source>
</reference>
<gene>
    <name evidence="1" type="ORF">HMPREF0731_1499</name>
</gene>
<dbReference type="EMBL" id="ADVL01000254">
    <property type="protein sequence ID" value="EFH12281.1"/>
    <property type="molecule type" value="Genomic_DNA"/>
</dbReference>
<accession>D5RK89</accession>
<dbReference type="AlphaFoldDB" id="D5RK89"/>
<keyword evidence="2" id="KW-1185">Reference proteome</keyword>
<sequence length="41" mass="4266">MRGRPGARLRPGPGRVVTGRALPIGAATPYAFPPQVIALAR</sequence>
<proteinExistence type="predicted"/>
<protein>
    <submittedName>
        <fullName evidence="1">Uncharacterized protein</fullName>
    </submittedName>
</protein>
<evidence type="ECO:0000313" key="1">
    <source>
        <dbReference type="EMBL" id="EFH12281.1"/>
    </source>
</evidence>
<evidence type="ECO:0000313" key="2">
    <source>
        <dbReference type="Proteomes" id="UP000005324"/>
    </source>
</evidence>